<proteinExistence type="predicted"/>
<sequence>MAGSGAVEPSPVLVLVHGIGGRRDATLERTEWVTALSQGAREAGHSDFAGVLADQDIRFADYSDMMSGQGAQGGTDALPDDEALFLMQFVETIVDELLEETEDPQIRRALLEAKAQLDVTGAQGLGQVLRILGSAVTSLLRIQPLRRAGQWTSERRLLAALSQVGRYLARKEHLHGHSLDVRVRARVLASLPHDRPVVVVAHSLGSVVAFEALHEYGRSVRLFVTLGSPLATAAVVLHRVRPAPPATPPHVERWLNFWDRDDVVVSRPKLEKHIGVNTAGVAPVSDRVDSDGFWVHSATKYLAQSKVAGRIVEAMRG</sequence>
<protein>
    <recommendedName>
        <fullName evidence="3">Alpha/beta hydrolase</fullName>
    </recommendedName>
</protein>
<name>A0ABS4TX72_9PSEU</name>
<dbReference type="SUPFAM" id="SSF53474">
    <property type="entry name" value="alpha/beta-Hydrolases"/>
    <property type="match status" value="1"/>
</dbReference>
<organism evidence="1 2">
    <name type="scientific">Kibdelosporangium banguiense</name>
    <dbReference type="NCBI Taxonomy" id="1365924"/>
    <lineage>
        <taxon>Bacteria</taxon>
        <taxon>Bacillati</taxon>
        <taxon>Actinomycetota</taxon>
        <taxon>Actinomycetes</taxon>
        <taxon>Pseudonocardiales</taxon>
        <taxon>Pseudonocardiaceae</taxon>
        <taxon>Kibdelosporangium</taxon>
    </lineage>
</organism>
<dbReference type="Proteomes" id="UP001519332">
    <property type="component" value="Unassembled WGS sequence"/>
</dbReference>
<dbReference type="EMBL" id="JAGINW010000001">
    <property type="protein sequence ID" value="MBP2329011.1"/>
    <property type="molecule type" value="Genomic_DNA"/>
</dbReference>
<comment type="caution">
    <text evidence="1">The sequence shown here is derived from an EMBL/GenBank/DDBJ whole genome shotgun (WGS) entry which is preliminary data.</text>
</comment>
<dbReference type="RefSeq" id="WP_209645892.1">
    <property type="nucleotide sequence ID" value="NZ_JAGINW010000001.1"/>
</dbReference>
<gene>
    <name evidence="1" type="ORF">JOF56_009396</name>
</gene>
<evidence type="ECO:0000313" key="1">
    <source>
        <dbReference type="EMBL" id="MBP2329011.1"/>
    </source>
</evidence>
<accession>A0ABS4TX72</accession>
<evidence type="ECO:0008006" key="3">
    <source>
        <dbReference type="Google" id="ProtNLM"/>
    </source>
</evidence>
<reference evidence="1 2" key="1">
    <citation type="submission" date="2021-03" db="EMBL/GenBank/DDBJ databases">
        <title>Sequencing the genomes of 1000 actinobacteria strains.</title>
        <authorList>
            <person name="Klenk H.-P."/>
        </authorList>
    </citation>
    <scope>NUCLEOTIDE SEQUENCE [LARGE SCALE GENOMIC DNA]</scope>
    <source>
        <strain evidence="1 2">DSM 46670</strain>
    </source>
</reference>
<keyword evidence="2" id="KW-1185">Reference proteome</keyword>
<evidence type="ECO:0000313" key="2">
    <source>
        <dbReference type="Proteomes" id="UP001519332"/>
    </source>
</evidence>
<dbReference type="InterPro" id="IPR029058">
    <property type="entry name" value="AB_hydrolase_fold"/>
</dbReference>
<dbReference type="Gene3D" id="3.40.50.1820">
    <property type="entry name" value="alpha/beta hydrolase"/>
    <property type="match status" value="1"/>
</dbReference>